<dbReference type="AlphaFoldDB" id="A0A841R317"/>
<comment type="caution">
    <text evidence="10">The sequence shown here is derived from an EMBL/GenBank/DDBJ whole genome shotgun (WGS) entry which is preliminary data.</text>
</comment>
<dbReference type="GeneID" id="93485767"/>
<reference evidence="10 11" key="1">
    <citation type="submission" date="2020-08" db="EMBL/GenBank/DDBJ databases">
        <title>Genomic Encyclopedia of Type Strains, Phase IV (KMG-IV): sequencing the most valuable type-strain genomes for metagenomic binning, comparative biology and taxonomic classification.</title>
        <authorList>
            <person name="Goeker M."/>
        </authorList>
    </citation>
    <scope>NUCLEOTIDE SEQUENCE [LARGE SCALE GENOMIC DNA]</scope>
    <source>
        <strain evidence="10 11">DSM 21255</strain>
    </source>
</reference>
<keyword evidence="7 9" id="KW-0811">Translocation</keyword>
<name>A0A841R317_9FIRM</name>
<evidence type="ECO:0000313" key="11">
    <source>
        <dbReference type="Proteomes" id="UP000591941"/>
    </source>
</evidence>
<dbReference type="Pfam" id="PF00584">
    <property type="entry name" value="SecE"/>
    <property type="match status" value="1"/>
</dbReference>
<dbReference type="InterPro" id="IPR005807">
    <property type="entry name" value="SecE_bac"/>
</dbReference>
<comment type="function">
    <text evidence="9">Essential subunit of the Sec protein translocation channel SecYEG. Clamps together the 2 halves of SecY. May contact the channel plug during translocation.</text>
</comment>
<organism evidence="10 11">
    <name type="scientific">Negativicoccus succinicivorans</name>
    <dbReference type="NCBI Taxonomy" id="620903"/>
    <lineage>
        <taxon>Bacteria</taxon>
        <taxon>Bacillati</taxon>
        <taxon>Bacillota</taxon>
        <taxon>Negativicutes</taxon>
        <taxon>Veillonellales</taxon>
        <taxon>Veillonellaceae</taxon>
        <taxon>Negativicoccus</taxon>
    </lineage>
</organism>
<keyword evidence="4 9" id="KW-0812">Transmembrane</keyword>
<dbReference type="Gene3D" id="1.20.5.1030">
    <property type="entry name" value="Preprotein translocase secy subunit"/>
    <property type="match status" value="1"/>
</dbReference>
<protein>
    <recommendedName>
        <fullName evidence="9">Protein translocase subunit SecE</fullName>
    </recommendedName>
</protein>
<dbReference type="InterPro" id="IPR038379">
    <property type="entry name" value="SecE_sf"/>
</dbReference>
<feature type="transmembrane region" description="Helical" evidence="9">
    <location>
        <begin position="35"/>
        <end position="56"/>
    </location>
</feature>
<comment type="similarity">
    <text evidence="9">Belongs to the SecE/SEC61-gamma family.</text>
</comment>
<evidence type="ECO:0000256" key="8">
    <source>
        <dbReference type="ARBA" id="ARBA00023136"/>
    </source>
</evidence>
<keyword evidence="2 9" id="KW-0813">Transport</keyword>
<dbReference type="GO" id="GO:0008320">
    <property type="term" value="F:protein transmembrane transporter activity"/>
    <property type="evidence" value="ECO:0007669"/>
    <property type="project" value="UniProtKB-UniRule"/>
</dbReference>
<evidence type="ECO:0000256" key="5">
    <source>
        <dbReference type="ARBA" id="ARBA00022927"/>
    </source>
</evidence>
<evidence type="ECO:0000313" key="10">
    <source>
        <dbReference type="EMBL" id="MBB6477459.1"/>
    </source>
</evidence>
<dbReference type="InterPro" id="IPR001901">
    <property type="entry name" value="Translocase_SecE/Sec61-g"/>
</dbReference>
<dbReference type="GO" id="GO:0006605">
    <property type="term" value="P:protein targeting"/>
    <property type="evidence" value="ECO:0007669"/>
    <property type="project" value="UniProtKB-UniRule"/>
</dbReference>
<keyword evidence="11" id="KW-1185">Reference proteome</keyword>
<keyword evidence="5 9" id="KW-0653">Protein transport</keyword>
<dbReference type="HAMAP" id="MF_00422">
    <property type="entry name" value="SecE"/>
    <property type="match status" value="1"/>
</dbReference>
<dbReference type="EMBL" id="JACHHI010000002">
    <property type="protein sequence ID" value="MBB6477459.1"/>
    <property type="molecule type" value="Genomic_DNA"/>
</dbReference>
<dbReference type="PANTHER" id="PTHR33910:SF1">
    <property type="entry name" value="PROTEIN TRANSLOCASE SUBUNIT SECE"/>
    <property type="match status" value="1"/>
</dbReference>
<dbReference type="GO" id="GO:0009306">
    <property type="term" value="P:protein secretion"/>
    <property type="evidence" value="ECO:0007669"/>
    <property type="project" value="UniProtKB-UniRule"/>
</dbReference>
<dbReference type="RefSeq" id="WP_024048582.1">
    <property type="nucleotide sequence ID" value="NZ_CABWNB010000003.1"/>
</dbReference>
<sequence length="75" mass="8476">MARQNTQVQQQGVTSFFRGVRQEMKKVVWPTKNELVRYTIVVLITVAFISLLIMAVDFVFTGFYKLFAGALAGAM</sequence>
<dbReference type="GO" id="GO:0005886">
    <property type="term" value="C:plasma membrane"/>
    <property type="evidence" value="ECO:0007669"/>
    <property type="project" value="UniProtKB-SubCell"/>
</dbReference>
<dbReference type="GO" id="GO:0043952">
    <property type="term" value="P:protein transport by the Sec complex"/>
    <property type="evidence" value="ECO:0007669"/>
    <property type="project" value="UniProtKB-UniRule"/>
</dbReference>
<comment type="subunit">
    <text evidence="9">Component of the Sec protein translocase complex. Heterotrimer consisting of SecY, SecE and SecG subunits. The heterotrimers can form oligomers, although 1 heterotrimer is thought to be able to translocate proteins. Interacts with the ribosome. Interacts with SecDF, and other proteins may be involved. Interacts with SecA.</text>
</comment>
<gene>
    <name evidence="9" type="primary">secE</name>
    <name evidence="10" type="ORF">HNR45_000489</name>
</gene>
<keyword evidence="8 9" id="KW-0472">Membrane</keyword>
<dbReference type="NCBIfam" id="TIGR00964">
    <property type="entry name" value="secE_bact"/>
    <property type="match status" value="1"/>
</dbReference>
<dbReference type="PROSITE" id="PS01067">
    <property type="entry name" value="SECE_SEC61G"/>
    <property type="match status" value="1"/>
</dbReference>
<evidence type="ECO:0000256" key="2">
    <source>
        <dbReference type="ARBA" id="ARBA00022448"/>
    </source>
</evidence>
<proteinExistence type="inferred from homology"/>
<evidence type="ECO:0000256" key="3">
    <source>
        <dbReference type="ARBA" id="ARBA00022475"/>
    </source>
</evidence>
<dbReference type="GO" id="GO:0065002">
    <property type="term" value="P:intracellular protein transmembrane transport"/>
    <property type="evidence" value="ECO:0007669"/>
    <property type="project" value="UniProtKB-UniRule"/>
</dbReference>
<keyword evidence="6 9" id="KW-1133">Transmembrane helix</keyword>
<keyword evidence="3 9" id="KW-1003">Cell membrane</keyword>
<evidence type="ECO:0000256" key="1">
    <source>
        <dbReference type="ARBA" id="ARBA00004370"/>
    </source>
</evidence>
<dbReference type="Proteomes" id="UP000591941">
    <property type="component" value="Unassembled WGS sequence"/>
</dbReference>
<dbReference type="PANTHER" id="PTHR33910">
    <property type="entry name" value="PROTEIN TRANSLOCASE SUBUNIT SECE"/>
    <property type="match status" value="1"/>
</dbReference>
<dbReference type="OrthoDB" id="9799073at2"/>
<evidence type="ECO:0000256" key="9">
    <source>
        <dbReference type="HAMAP-Rule" id="MF_00422"/>
    </source>
</evidence>
<evidence type="ECO:0000256" key="7">
    <source>
        <dbReference type="ARBA" id="ARBA00023010"/>
    </source>
</evidence>
<evidence type="ECO:0000256" key="4">
    <source>
        <dbReference type="ARBA" id="ARBA00022692"/>
    </source>
</evidence>
<comment type="subcellular location">
    <subcellularLocation>
        <location evidence="9">Cell membrane</location>
        <topology evidence="9">Single-pass membrane protein</topology>
    </subcellularLocation>
    <subcellularLocation>
        <location evidence="1">Membrane</location>
    </subcellularLocation>
</comment>
<accession>A0A841R317</accession>
<evidence type="ECO:0000256" key="6">
    <source>
        <dbReference type="ARBA" id="ARBA00022989"/>
    </source>
</evidence>